<accession>A0A7W7AZH7</accession>
<dbReference type="Proteomes" id="UP000566324">
    <property type="component" value="Unassembled WGS sequence"/>
</dbReference>
<evidence type="ECO:0000256" key="1">
    <source>
        <dbReference type="ARBA" id="ARBA00010562"/>
    </source>
</evidence>
<dbReference type="Gene3D" id="1.10.1220.10">
    <property type="entry name" value="Met repressor-like"/>
    <property type="match status" value="1"/>
</dbReference>
<reference evidence="3 4" key="1">
    <citation type="submission" date="2020-08" db="EMBL/GenBank/DDBJ databases">
        <title>Genomic Encyclopedia of Type Strains, Phase IV (KMG-IV): sequencing the most valuable type-strain genomes for metagenomic binning, comparative biology and taxonomic classification.</title>
        <authorList>
            <person name="Goeker M."/>
        </authorList>
    </citation>
    <scope>NUCLEOTIDE SEQUENCE [LARGE SCALE GENOMIC DNA]</scope>
    <source>
        <strain evidence="3 4">DSM 17328</strain>
    </source>
</reference>
<dbReference type="AlphaFoldDB" id="A0A7W7AZH7"/>
<dbReference type="InterPro" id="IPR013321">
    <property type="entry name" value="Arc_rbn_hlx_hlx"/>
</dbReference>
<dbReference type="GO" id="GO:0000987">
    <property type="term" value="F:cis-regulatory region sequence-specific DNA binding"/>
    <property type="evidence" value="ECO:0007669"/>
    <property type="project" value="InterPro"/>
</dbReference>
<dbReference type="PANTHER" id="PTHR38781:SF1">
    <property type="entry name" value="ANTITOXIN DINJ-RELATED"/>
    <property type="match status" value="1"/>
</dbReference>
<dbReference type="GO" id="GO:0006355">
    <property type="term" value="P:regulation of DNA-templated transcription"/>
    <property type="evidence" value="ECO:0007669"/>
    <property type="project" value="InterPro"/>
</dbReference>
<name>A0A7W7AZH7_9SPHN</name>
<evidence type="ECO:0000256" key="2">
    <source>
        <dbReference type="ARBA" id="ARBA00022649"/>
    </source>
</evidence>
<gene>
    <name evidence="3" type="ORF">GGQ98_000833</name>
</gene>
<dbReference type="PIRSF" id="PIRSF003108">
    <property type="entry name" value="DinJ"/>
    <property type="match status" value="1"/>
</dbReference>
<protein>
    <submittedName>
        <fullName evidence="3">Addiction module RelB/DinJ family antitoxin</fullName>
    </submittedName>
</protein>
<dbReference type="InterPro" id="IPR026262">
    <property type="entry name" value="DinJ"/>
</dbReference>
<proteinExistence type="inferred from homology"/>
<comment type="similarity">
    <text evidence="1">Belongs to the RelB/DinJ antitoxin family.</text>
</comment>
<dbReference type="GO" id="GO:0006351">
    <property type="term" value="P:DNA-templated transcription"/>
    <property type="evidence" value="ECO:0007669"/>
    <property type="project" value="TreeGrafter"/>
</dbReference>
<evidence type="ECO:0000313" key="4">
    <source>
        <dbReference type="Proteomes" id="UP000566324"/>
    </source>
</evidence>
<keyword evidence="2" id="KW-1277">Toxin-antitoxin system</keyword>
<comment type="caution">
    <text evidence="3">The sequence shown here is derived from an EMBL/GenBank/DDBJ whole genome shotgun (WGS) entry which is preliminary data.</text>
</comment>
<evidence type="ECO:0000313" key="3">
    <source>
        <dbReference type="EMBL" id="MBB4631226.1"/>
    </source>
</evidence>
<dbReference type="GO" id="GO:0015643">
    <property type="term" value="F:toxic substance binding"/>
    <property type="evidence" value="ECO:0007669"/>
    <property type="project" value="InterPro"/>
</dbReference>
<dbReference type="InterPro" id="IPR007337">
    <property type="entry name" value="RelB/DinJ"/>
</dbReference>
<organism evidence="3 4">
    <name type="scientific">Sphingosinicella soli</name>
    <dbReference type="NCBI Taxonomy" id="333708"/>
    <lineage>
        <taxon>Bacteria</taxon>
        <taxon>Pseudomonadati</taxon>
        <taxon>Pseudomonadota</taxon>
        <taxon>Alphaproteobacteria</taxon>
        <taxon>Sphingomonadales</taxon>
        <taxon>Sphingosinicellaceae</taxon>
        <taxon>Sphingosinicella</taxon>
    </lineage>
</organism>
<keyword evidence="4" id="KW-1185">Reference proteome</keyword>
<dbReference type="GO" id="GO:0044010">
    <property type="term" value="P:single-species biofilm formation"/>
    <property type="evidence" value="ECO:0007669"/>
    <property type="project" value="InterPro"/>
</dbReference>
<dbReference type="Pfam" id="PF04221">
    <property type="entry name" value="RelB"/>
    <property type="match status" value="1"/>
</dbReference>
<dbReference type="NCBIfam" id="TIGR02384">
    <property type="entry name" value="RelB_DinJ"/>
    <property type="match status" value="1"/>
</dbReference>
<dbReference type="EMBL" id="JACHNZ010000007">
    <property type="protein sequence ID" value="MBB4631226.1"/>
    <property type="molecule type" value="Genomic_DNA"/>
</dbReference>
<dbReference type="PANTHER" id="PTHR38781">
    <property type="entry name" value="ANTITOXIN DINJ-RELATED"/>
    <property type="match status" value="1"/>
</dbReference>
<sequence>MAAADIVRARIDSDLKKEASAVLAGMGLSVSDAIRLMLVRVASDKNLPFDIRVPNATTRQRRATCRKVG</sequence>